<dbReference type="Proteomes" id="UP000007797">
    <property type="component" value="Unassembled WGS sequence"/>
</dbReference>
<accession>F4Q634</accession>
<evidence type="ECO:0000256" key="1">
    <source>
        <dbReference type="SAM" id="MobiDB-lite"/>
    </source>
</evidence>
<evidence type="ECO:0000313" key="2">
    <source>
        <dbReference type="EMBL" id="EGG16620.1"/>
    </source>
</evidence>
<dbReference type="EMBL" id="GL883021">
    <property type="protein sequence ID" value="EGG16620.1"/>
    <property type="molecule type" value="Genomic_DNA"/>
</dbReference>
<feature type="region of interest" description="Disordered" evidence="1">
    <location>
        <begin position="1"/>
        <end position="53"/>
    </location>
</feature>
<feature type="compositionally biased region" description="Low complexity" evidence="1">
    <location>
        <begin position="15"/>
        <end position="36"/>
    </location>
</feature>
<dbReference type="GO" id="GO:0008312">
    <property type="term" value="F:7S RNA binding"/>
    <property type="evidence" value="ECO:0007669"/>
    <property type="project" value="InterPro"/>
</dbReference>
<dbReference type="KEGG" id="dfa:DFA_07598"/>
<dbReference type="SUPFAM" id="SSF47446">
    <property type="entry name" value="Signal peptide-binding domain"/>
    <property type="match status" value="1"/>
</dbReference>
<keyword evidence="3" id="KW-1185">Reference proteome</keyword>
<proteinExistence type="predicted"/>
<dbReference type="GeneID" id="14869677"/>
<dbReference type="OrthoDB" id="20192at2759"/>
<gene>
    <name evidence="2" type="ORF">DFA_07598</name>
</gene>
<organism evidence="2 3">
    <name type="scientific">Cavenderia fasciculata</name>
    <name type="common">Slime mold</name>
    <name type="synonym">Dictyostelium fasciculatum</name>
    <dbReference type="NCBI Taxonomy" id="261658"/>
    <lineage>
        <taxon>Eukaryota</taxon>
        <taxon>Amoebozoa</taxon>
        <taxon>Evosea</taxon>
        <taxon>Eumycetozoa</taxon>
        <taxon>Dictyostelia</taxon>
        <taxon>Acytosteliales</taxon>
        <taxon>Cavenderiaceae</taxon>
        <taxon>Cavenderia</taxon>
    </lineage>
</organism>
<dbReference type="GO" id="GO:0048500">
    <property type="term" value="C:signal recognition particle"/>
    <property type="evidence" value="ECO:0007669"/>
    <property type="project" value="InterPro"/>
</dbReference>
<feature type="compositionally biased region" description="Basic and acidic residues" evidence="1">
    <location>
        <begin position="1"/>
        <end position="14"/>
    </location>
</feature>
<dbReference type="InterPro" id="IPR036891">
    <property type="entry name" value="Signal_recog_part_SRP54_M_sf"/>
</dbReference>
<feature type="compositionally biased region" description="Basic and acidic residues" evidence="1">
    <location>
        <begin position="41"/>
        <end position="53"/>
    </location>
</feature>
<name>F4Q634_CACFS</name>
<dbReference type="GO" id="GO:0006614">
    <property type="term" value="P:SRP-dependent cotranslational protein targeting to membrane"/>
    <property type="evidence" value="ECO:0007669"/>
    <property type="project" value="InterPro"/>
</dbReference>
<dbReference type="AlphaFoldDB" id="F4Q634"/>
<dbReference type="Gene3D" id="1.10.260.30">
    <property type="entry name" value="Signal recognition particle, SRP54 subunit, M-domain"/>
    <property type="match status" value="1"/>
</dbReference>
<dbReference type="RefSeq" id="XP_004355094.1">
    <property type="nucleotide sequence ID" value="XM_004355042.1"/>
</dbReference>
<reference evidence="3" key="1">
    <citation type="journal article" date="2011" name="Genome Res.">
        <title>Phylogeny-wide analysis of social amoeba genomes highlights ancient origins for complex intercellular communication.</title>
        <authorList>
            <person name="Heidel A.J."/>
            <person name="Lawal H.M."/>
            <person name="Felder M."/>
            <person name="Schilde C."/>
            <person name="Helps N.R."/>
            <person name="Tunggal B."/>
            <person name="Rivero F."/>
            <person name="John U."/>
            <person name="Schleicher M."/>
            <person name="Eichinger L."/>
            <person name="Platzer M."/>
            <person name="Noegel A.A."/>
            <person name="Schaap P."/>
            <person name="Gloeckner G."/>
        </authorList>
    </citation>
    <scope>NUCLEOTIDE SEQUENCE [LARGE SCALE GENOMIC DNA]</scope>
    <source>
        <strain evidence="3">SH3</strain>
    </source>
</reference>
<protein>
    <submittedName>
        <fullName evidence="2">Uncharacterized protein</fullName>
    </submittedName>
</protein>
<sequence length="195" mass="22801">MTKKEQPIKREDKQQFQQQQQQQQQGGPKQQQLQQQTAEKLSPEAEAIKRQQLEADDQEFNRIVYLEKAIEPLTKAGKSSDQVEEFKVYMKIIDNMKAEEKANPKVFEKYAFKIKQRICADAAVSSSQLSSMLTTFGNAKVIFDVLSRYKKLGKEIPKNASEIQKFFKENKDGIRDEMTKMRKEEEPSKNRFMIR</sequence>
<evidence type="ECO:0000313" key="3">
    <source>
        <dbReference type="Proteomes" id="UP000007797"/>
    </source>
</evidence>